<organism evidence="2 3">
    <name type="scientific">Suillus subaureus</name>
    <dbReference type="NCBI Taxonomy" id="48587"/>
    <lineage>
        <taxon>Eukaryota</taxon>
        <taxon>Fungi</taxon>
        <taxon>Dikarya</taxon>
        <taxon>Basidiomycota</taxon>
        <taxon>Agaricomycotina</taxon>
        <taxon>Agaricomycetes</taxon>
        <taxon>Agaricomycetidae</taxon>
        <taxon>Boletales</taxon>
        <taxon>Suillineae</taxon>
        <taxon>Suillaceae</taxon>
        <taxon>Suillus</taxon>
    </lineage>
</organism>
<reference evidence="2" key="1">
    <citation type="journal article" date="2020" name="New Phytol.">
        <title>Comparative genomics reveals dynamic genome evolution in host specialist ectomycorrhizal fungi.</title>
        <authorList>
            <person name="Lofgren L.A."/>
            <person name="Nguyen N.H."/>
            <person name="Vilgalys R."/>
            <person name="Ruytinx J."/>
            <person name="Liao H.L."/>
            <person name="Branco S."/>
            <person name="Kuo A."/>
            <person name="LaButti K."/>
            <person name="Lipzen A."/>
            <person name="Andreopoulos W."/>
            <person name="Pangilinan J."/>
            <person name="Riley R."/>
            <person name="Hundley H."/>
            <person name="Na H."/>
            <person name="Barry K."/>
            <person name="Grigoriev I.V."/>
            <person name="Stajich J.E."/>
            <person name="Kennedy P.G."/>
        </authorList>
    </citation>
    <scope>NUCLEOTIDE SEQUENCE</scope>
    <source>
        <strain evidence="2">MN1</strain>
    </source>
</reference>
<gene>
    <name evidence="2" type="ORF">BJ212DRAFT_1585790</name>
</gene>
<evidence type="ECO:0000256" key="1">
    <source>
        <dbReference type="SAM" id="MobiDB-lite"/>
    </source>
</evidence>
<sequence length="75" mass="8407">MPKMSRSARKRSSRTLLPRNPVMSKVLLKSKARSSRLSLSGTASVACLCYGVQWQLLPMYCYSTIIQSQEPISID</sequence>
<feature type="non-terminal residue" evidence="2">
    <location>
        <position position="75"/>
    </location>
</feature>
<comment type="caution">
    <text evidence="2">The sequence shown here is derived from an EMBL/GenBank/DDBJ whole genome shotgun (WGS) entry which is preliminary data.</text>
</comment>
<dbReference type="EMBL" id="JABBWG010000006">
    <property type="protein sequence ID" value="KAG1821848.1"/>
    <property type="molecule type" value="Genomic_DNA"/>
</dbReference>
<evidence type="ECO:0000313" key="2">
    <source>
        <dbReference type="EMBL" id="KAG1821848.1"/>
    </source>
</evidence>
<dbReference type="GeneID" id="64636390"/>
<name>A0A9P7EI81_9AGAM</name>
<protein>
    <submittedName>
        <fullName evidence="2">Uncharacterized protein</fullName>
    </submittedName>
</protein>
<dbReference type="AlphaFoldDB" id="A0A9P7EI81"/>
<feature type="compositionally biased region" description="Basic residues" evidence="1">
    <location>
        <begin position="1"/>
        <end position="13"/>
    </location>
</feature>
<evidence type="ECO:0000313" key="3">
    <source>
        <dbReference type="Proteomes" id="UP000807769"/>
    </source>
</evidence>
<keyword evidence="3" id="KW-1185">Reference proteome</keyword>
<proteinExistence type="predicted"/>
<dbReference type="RefSeq" id="XP_041196588.1">
    <property type="nucleotide sequence ID" value="XM_041342374.1"/>
</dbReference>
<dbReference type="Proteomes" id="UP000807769">
    <property type="component" value="Unassembled WGS sequence"/>
</dbReference>
<feature type="region of interest" description="Disordered" evidence="1">
    <location>
        <begin position="1"/>
        <end position="20"/>
    </location>
</feature>
<accession>A0A9P7EI81</accession>